<accession>A0A2P5B843</accession>
<protein>
    <submittedName>
        <fullName evidence="2">Uncharacterized protein</fullName>
    </submittedName>
</protein>
<dbReference type="AlphaFoldDB" id="A0A2P5B843"/>
<feature type="compositionally biased region" description="Polar residues" evidence="1">
    <location>
        <begin position="30"/>
        <end position="39"/>
    </location>
</feature>
<comment type="caution">
    <text evidence="2">The sequence shown here is derived from an EMBL/GenBank/DDBJ whole genome shotgun (WGS) entry which is preliminary data.</text>
</comment>
<dbReference type="EMBL" id="JXTB01000340">
    <property type="protein sequence ID" value="PON44968.1"/>
    <property type="molecule type" value="Genomic_DNA"/>
</dbReference>
<reference evidence="3" key="1">
    <citation type="submission" date="2016-06" db="EMBL/GenBank/DDBJ databases">
        <title>Parallel loss of symbiosis genes in relatives of nitrogen-fixing non-legume Parasponia.</title>
        <authorList>
            <person name="Van Velzen R."/>
            <person name="Holmer R."/>
            <person name="Bu F."/>
            <person name="Rutten L."/>
            <person name="Van Zeijl A."/>
            <person name="Liu W."/>
            <person name="Santuari L."/>
            <person name="Cao Q."/>
            <person name="Sharma T."/>
            <person name="Shen D."/>
            <person name="Roswanjaya Y."/>
            <person name="Wardhani T."/>
            <person name="Kalhor M.S."/>
            <person name="Jansen J."/>
            <person name="Van den Hoogen J."/>
            <person name="Gungor B."/>
            <person name="Hartog M."/>
            <person name="Hontelez J."/>
            <person name="Verver J."/>
            <person name="Yang W.-C."/>
            <person name="Schijlen E."/>
            <person name="Repin R."/>
            <person name="Schilthuizen M."/>
            <person name="Schranz E."/>
            <person name="Heidstra R."/>
            <person name="Miyata K."/>
            <person name="Fedorova E."/>
            <person name="Kohlen W."/>
            <person name="Bisseling T."/>
            <person name="Smit S."/>
            <person name="Geurts R."/>
        </authorList>
    </citation>
    <scope>NUCLEOTIDE SEQUENCE [LARGE SCALE GENOMIC DNA]</scope>
    <source>
        <strain evidence="3">cv. WU1-14</strain>
    </source>
</reference>
<keyword evidence="3" id="KW-1185">Reference proteome</keyword>
<proteinExistence type="predicted"/>
<sequence>MGLGSSGEEKGCQPASYIRPPNLFAPDSPYSPSFSSLPD</sequence>
<name>A0A2P5B843_PARAD</name>
<evidence type="ECO:0000313" key="3">
    <source>
        <dbReference type="Proteomes" id="UP000237105"/>
    </source>
</evidence>
<dbReference type="Proteomes" id="UP000237105">
    <property type="component" value="Unassembled WGS sequence"/>
</dbReference>
<organism evidence="2 3">
    <name type="scientific">Parasponia andersonii</name>
    <name type="common">Sponia andersonii</name>
    <dbReference type="NCBI Taxonomy" id="3476"/>
    <lineage>
        <taxon>Eukaryota</taxon>
        <taxon>Viridiplantae</taxon>
        <taxon>Streptophyta</taxon>
        <taxon>Embryophyta</taxon>
        <taxon>Tracheophyta</taxon>
        <taxon>Spermatophyta</taxon>
        <taxon>Magnoliopsida</taxon>
        <taxon>eudicotyledons</taxon>
        <taxon>Gunneridae</taxon>
        <taxon>Pentapetalae</taxon>
        <taxon>rosids</taxon>
        <taxon>fabids</taxon>
        <taxon>Rosales</taxon>
        <taxon>Cannabaceae</taxon>
        <taxon>Parasponia</taxon>
    </lineage>
</organism>
<evidence type="ECO:0000313" key="2">
    <source>
        <dbReference type="EMBL" id="PON44968.1"/>
    </source>
</evidence>
<evidence type="ECO:0000256" key="1">
    <source>
        <dbReference type="SAM" id="MobiDB-lite"/>
    </source>
</evidence>
<gene>
    <name evidence="2" type="ORF">PanWU01x14_262560</name>
</gene>
<feature type="region of interest" description="Disordered" evidence="1">
    <location>
        <begin position="1"/>
        <end position="39"/>
    </location>
</feature>